<comment type="caution">
    <text evidence="3">The sequence shown here is derived from an EMBL/GenBank/DDBJ whole genome shotgun (WGS) entry which is preliminary data.</text>
</comment>
<feature type="compositionally biased region" description="Low complexity" evidence="1">
    <location>
        <begin position="10"/>
        <end position="23"/>
    </location>
</feature>
<evidence type="ECO:0000259" key="2">
    <source>
        <dbReference type="Pfam" id="PF13613"/>
    </source>
</evidence>
<feature type="domain" description="Transposase Helix-turn-helix" evidence="2">
    <location>
        <begin position="30"/>
        <end position="80"/>
    </location>
</feature>
<dbReference type="InterPro" id="IPR027805">
    <property type="entry name" value="Transposase_HTH_dom"/>
</dbReference>
<keyword evidence="4" id="KW-1185">Reference proteome</keyword>
<proteinExistence type="predicted"/>
<feature type="region of interest" description="Disordered" evidence="1">
    <location>
        <begin position="1"/>
        <end position="30"/>
    </location>
</feature>
<protein>
    <recommendedName>
        <fullName evidence="2">Transposase Helix-turn-helix domain-containing protein</fullName>
    </recommendedName>
</protein>
<dbReference type="Pfam" id="PF13613">
    <property type="entry name" value="HTH_Tnp_4"/>
    <property type="match status" value="1"/>
</dbReference>
<name>A0ABN3QZS1_9ACTN</name>
<dbReference type="Proteomes" id="UP001501447">
    <property type="component" value="Unassembled WGS sequence"/>
</dbReference>
<gene>
    <name evidence="3" type="ORF">GCM10009863_65900</name>
</gene>
<dbReference type="EMBL" id="BAAARJ010000036">
    <property type="protein sequence ID" value="GAA2639663.1"/>
    <property type="molecule type" value="Genomic_DNA"/>
</dbReference>
<reference evidence="3 4" key="1">
    <citation type="journal article" date="2019" name="Int. J. Syst. Evol. Microbiol.">
        <title>The Global Catalogue of Microorganisms (GCM) 10K type strain sequencing project: providing services to taxonomists for standard genome sequencing and annotation.</title>
        <authorList>
            <consortium name="The Broad Institute Genomics Platform"/>
            <consortium name="The Broad Institute Genome Sequencing Center for Infectious Disease"/>
            <person name="Wu L."/>
            <person name="Ma J."/>
        </authorList>
    </citation>
    <scope>NUCLEOTIDE SEQUENCE [LARGE SCALE GENOMIC DNA]</scope>
    <source>
        <strain evidence="3 4">JCM 16373</strain>
    </source>
</reference>
<evidence type="ECO:0000256" key="1">
    <source>
        <dbReference type="SAM" id="MobiDB-lite"/>
    </source>
</evidence>
<sequence length="115" mass="12166">MGTRQRSTCPARPDASSPASSPPTGCRRRPLTPGRQALLALAHLRCDDTCARPAAGFGTGPAAVCRYVHGTLDVLAASLPAAMRLAYVILDGTLPPIDRDAADRPFCSVKHQRQC</sequence>
<evidence type="ECO:0000313" key="4">
    <source>
        <dbReference type="Proteomes" id="UP001501447"/>
    </source>
</evidence>
<organism evidence="3 4">
    <name type="scientific">Streptomyces axinellae</name>
    <dbReference type="NCBI Taxonomy" id="552788"/>
    <lineage>
        <taxon>Bacteria</taxon>
        <taxon>Bacillati</taxon>
        <taxon>Actinomycetota</taxon>
        <taxon>Actinomycetes</taxon>
        <taxon>Kitasatosporales</taxon>
        <taxon>Streptomycetaceae</taxon>
        <taxon>Streptomyces</taxon>
    </lineage>
</organism>
<accession>A0ABN3QZS1</accession>
<evidence type="ECO:0000313" key="3">
    <source>
        <dbReference type="EMBL" id="GAA2639663.1"/>
    </source>
</evidence>